<reference evidence="5 6" key="1">
    <citation type="submission" date="2017-06" db="EMBL/GenBank/DDBJ databases">
        <title>Draft genome of Pseudomonas nitroreducens DF05.</title>
        <authorList>
            <person name="Iyer R."/>
        </authorList>
    </citation>
    <scope>NUCLEOTIDE SEQUENCE [LARGE SCALE GENOMIC DNA]</scope>
    <source>
        <strain evidence="5 6">DF05</strain>
    </source>
</reference>
<keyword evidence="2" id="KW-1133">Transmembrane helix</keyword>
<accession>A0A246FGT0</accession>
<dbReference type="Pfam" id="PF04536">
    <property type="entry name" value="TPM_phosphatase"/>
    <property type="match status" value="1"/>
</dbReference>
<dbReference type="RefSeq" id="WP_088416062.1">
    <property type="nucleotide sequence ID" value="NZ_NJBA01000001.1"/>
</dbReference>
<evidence type="ECO:0000313" key="5">
    <source>
        <dbReference type="EMBL" id="OWP52630.1"/>
    </source>
</evidence>
<feature type="transmembrane region" description="Helical" evidence="2">
    <location>
        <begin position="272"/>
        <end position="296"/>
    </location>
</feature>
<dbReference type="PANTHER" id="PTHR30373">
    <property type="entry name" value="UPF0603 PROTEIN YGCG"/>
    <property type="match status" value="1"/>
</dbReference>
<feature type="transmembrane region" description="Helical" evidence="2">
    <location>
        <begin position="205"/>
        <end position="223"/>
    </location>
</feature>
<dbReference type="PANTHER" id="PTHR30373:SF2">
    <property type="entry name" value="UPF0603 PROTEIN YGCG"/>
    <property type="match status" value="1"/>
</dbReference>
<evidence type="ECO:0000256" key="1">
    <source>
        <dbReference type="SAM" id="MobiDB-lite"/>
    </source>
</evidence>
<comment type="caution">
    <text evidence="5">The sequence shown here is derived from an EMBL/GenBank/DDBJ whole genome shotgun (WGS) entry which is preliminary data.</text>
</comment>
<evidence type="ECO:0000256" key="2">
    <source>
        <dbReference type="SAM" id="Phobius"/>
    </source>
</evidence>
<dbReference type="Proteomes" id="UP000198145">
    <property type="component" value="Unassembled WGS sequence"/>
</dbReference>
<protein>
    <submittedName>
        <fullName evidence="5">Dehydrogenase</fullName>
    </submittedName>
</protein>
<feature type="transmembrane region" description="Helical" evidence="2">
    <location>
        <begin position="235"/>
        <end position="252"/>
    </location>
</feature>
<evidence type="ECO:0000313" key="6">
    <source>
        <dbReference type="Proteomes" id="UP000198145"/>
    </source>
</evidence>
<dbReference type="AlphaFoldDB" id="A0A246FGT0"/>
<keyword evidence="2" id="KW-0472">Membrane</keyword>
<feature type="signal peptide" evidence="3">
    <location>
        <begin position="1"/>
        <end position="21"/>
    </location>
</feature>
<keyword evidence="3" id="KW-0732">Signal</keyword>
<name>A0A246FGT0_PSENT</name>
<feature type="domain" description="TPM" evidence="4">
    <location>
        <begin position="33"/>
        <end position="156"/>
    </location>
</feature>
<sequence>MTLPRWLLAALLLCWAALLQAAPVAIPPLSARVTDLTQTLDTGRRAQLESQLAGLEQRKGAQIAVLLIPSTGEDSIEDYAVRAFEQWKLGRKGVDDGVLLVVAKDDRTLRIEVGYGLEGTITDVQAGRIIREQIVPHFKTGDFAGGIQAGVDSLVALIEPPAAAPADQEESAADQLPQTGPVTGYSDAYSNRNASAAEEIPPARLLGLLALLVGVPLLCLLFPVQWLRQRSMGRYLLCSALVGSVASAVLLFSEANPEALQQQMIGSFSIPLVLYVFFLPPMWLTSGVLQLLLMIISSIGRGGGGRGGGGGGGSGGGGGFSGGGGSSGGGGASGRW</sequence>
<gene>
    <name evidence="5" type="ORF">CEG18_01975</name>
</gene>
<evidence type="ECO:0000256" key="3">
    <source>
        <dbReference type="SAM" id="SignalP"/>
    </source>
</evidence>
<dbReference type="Gene3D" id="3.10.310.50">
    <property type="match status" value="1"/>
</dbReference>
<dbReference type="InterPro" id="IPR007621">
    <property type="entry name" value="TPM_dom"/>
</dbReference>
<keyword evidence="2" id="KW-0812">Transmembrane</keyword>
<dbReference type="eggNOG" id="COG1512">
    <property type="taxonomic scope" value="Bacteria"/>
</dbReference>
<organism evidence="5 6">
    <name type="scientific">Pseudomonas nitroreducens</name>
    <dbReference type="NCBI Taxonomy" id="46680"/>
    <lineage>
        <taxon>Bacteria</taxon>
        <taxon>Pseudomonadati</taxon>
        <taxon>Pseudomonadota</taxon>
        <taxon>Gammaproteobacteria</taxon>
        <taxon>Pseudomonadales</taxon>
        <taxon>Pseudomonadaceae</taxon>
        <taxon>Pseudomonas</taxon>
    </lineage>
</organism>
<feature type="chain" id="PRO_5012173550" evidence="3">
    <location>
        <begin position="22"/>
        <end position="336"/>
    </location>
</feature>
<dbReference type="EMBL" id="NJBA01000001">
    <property type="protein sequence ID" value="OWP52630.1"/>
    <property type="molecule type" value="Genomic_DNA"/>
</dbReference>
<dbReference type="STRING" id="46680.GCA_000807755_04682"/>
<proteinExistence type="predicted"/>
<evidence type="ECO:0000259" key="4">
    <source>
        <dbReference type="Pfam" id="PF04536"/>
    </source>
</evidence>
<feature type="region of interest" description="Disordered" evidence="1">
    <location>
        <begin position="307"/>
        <end position="336"/>
    </location>
</feature>